<evidence type="ECO:0000313" key="3">
    <source>
        <dbReference type="Proteomes" id="UP000313359"/>
    </source>
</evidence>
<feature type="compositionally biased region" description="Low complexity" evidence="1">
    <location>
        <begin position="140"/>
        <end position="160"/>
    </location>
</feature>
<organism evidence="2 3">
    <name type="scientific">Lentinus tigrinus ALCF2SS1-6</name>
    <dbReference type="NCBI Taxonomy" id="1328759"/>
    <lineage>
        <taxon>Eukaryota</taxon>
        <taxon>Fungi</taxon>
        <taxon>Dikarya</taxon>
        <taxon>Basidiomycota</taxon>
        <taxon>Agaricomycotina</taxon>
        <taxon>Agaricomycetes</taxon>
        <taxon>Polyporales</taxon>
        <taxon>Polyporaceae</taxon>
        <taxon>Lentinus</taxon>
    </lineage>
</organism>
<dbReference type="STRING" id="1328759.A0A5C2S7S8"/>
<feature type="region of interest" description="Disordered" evidence="1">
    <location>
        <begin position="120"/>
        <end position="175"/>
    </location>
</feature>
<proteinExistence type="predicted"/>
<sequence length="274" mass="29816">MDPSQALGGPSLALFLAEHYGSVKSRFPAEGRRKWRLRVAELFWSLSPEDKYAYLTTISQNPPSAESIEEADFNTDEDPLDDISDDAPGIGILLRTDYTNEDAWQVFHTRLQDAEAEFAAEVTTEPADDDTNMDADADSEAPSAAQAAASSSTDAGGDSAMEAEDPEDLEEEDNASGTPVFFVVNAASPDERAKLSGISNLAALRLLNDVDARRAPNPPQGTKRIRPPNRLVDHDGWQEVYTGKTLWIYDAKSNEDQCVRLVSQKGAAMYGTAT</sequence>
<reference evidence="2" key="1">
    <citation type="journal article" date="2018" name="Genome Biol. Evol.">
        <title>Genomics and development of Lentinus tigrinus, a white-rot wood-decaying mushroom with dimorphic fruiting bodies.</title>
        <authorList>
            <person name="Wu B."/>
            <person name="Xu Z."/>
            <person name="Knudson A."/>
            <person name="Carlson A."/>
            <person name="Chen N."/>
            <person name="Kovaka S."/>
            <person name="LaButti K."/>
            <person name="Lipzen A."/>
            <person name="Pennachio C."/>
            <person name="Riley R."/>
            <person name="Schakwitz W."/>
            <person name="Umezawa K."/>
            <person name="Ohm R.A."/>
            <person name="Grigoriev I.V."/>
            <person name="Nagy L.G."/>
            <person name="Gibbons J."/>
            <person name="Hibbett D."/>
        </authorList>
    </citation>
    <scope>NUCLEOTIDE SEQUENCE [LARGE SCALE GENOMIC DNA]</scope>
    <source>
        <strain evidence="2">ALCF2SS1-6</strain>
    </source>
</reference>
<dbReference type="AlphaFoldDB" id="A0A5C2S7S8"/>
<feature type="compositionally biased region" description="Acidic residues" evidence="1">
    <location>
        <begin position="126"/>
        <end position="139"/>
    </location>
</feature>
<accession>A0A5C2S7S8</accession>
<evidence type="ECO:0000256" key="1">
    <source>
        <dbReference type="SAM" id="MobiDB-lite"/>
    </source>
</evidence>
<dbReference type="EMBL" id="ML122268">
    <property type="protein sequence ID" value="RPD59893.1"/>
    <property type="molecule type" value="Genomic_DNA"/>
</dbReference>
<protein>
    <submittedName>
        <fullName evidence="2">Uncharacterized protein</fullName>
    </submittedName>
</protein>
<dbReference type="OrthoDB" id="204784at2759"/>
<evidence type="ECO:0000313" key="2">
    <source>
        <dbReference type="EMBL" id="RPD59893.1"/>
    </source>
</evidence>
<gene>
    <name evidence="2" type="ORF">L227DRAFT_575897</name>
</gene>
<keyword evidence="3" id="KW-1185">Reference proteome</keyword>
<name>A0A5C2S7S8_9APHY</name>
<feature type="compositionally biased region" description="Acidic residues" evidence="1">
    <location>
        <begin position="161"/>
        <end position="174"/>
    </location>
</feature>
<dbReference type="Proteomes" id="UP000313359">
    <property type="component" value="Unassembled WGS sequence"/>
</dbReference>